<evidence type="ECO:0000256" key="1">
    <source>
        <dbReference type="SAM" id="SignalP"/>
    </source>
</evidence>
<evidence type="ECO:0000313" key="2">
    <source>
        <dbReference type="EMBL" id="HIY88285.1"/>
    </source>
</evidence>
<dbReference type="AlphaFoldDB" id="A0A9D2CLC0"/>
<organism evidence="2 3">
    <name type="scientific">Candidatus Bacteroides pullicola</name>
    <dbReference type="NCBI Taxonomy" id="2838475"/>
    <lineage>
        <taxon>Bacteria</taxon>
        <taxon>Pseudomonadati</taxon>
        <taxon>Bacteroidota</taxon>
        <taxon>Bacteroidia</taxon>
        <taxon>Bacteroidales</taxon>
        <taxon>Bacteroidaceae</taxon>
        <taxon>Bacteroides</taxon>
    </lineage>
</organism>
<sequence length="130" mass="14649">MRKRVILLLASLFVWLTYAFAQNVPVGVIVALKKGSPQELSRYLGEEVDVTIGDKAISADKTLAEEALASFFTGKKVQSFDVNHEGKRGESSFIVGTLQTTGGTFRVNCFFRRSQNRYYIHQIRIDKTEQ</sequence>
<dbReference type="Pfam" id="PF16022">
    <property type="entry name" value="DUF4783"/>
    <property type="match status" value="1"/>
</dbReference>
<proteinExistence type="predicted"/>
<name>A0A9D2CLC0_9BACE</name>
<dbReference type="EMBL" id="DXCV01000042">
    <property type="protein sequence ID" value="HIY88285.1"/>
    <property type="molecule type" value="Genomic_DNA"/>
</dbReference>
<keyword evidence="1" id="KW-0732">Signal</keyword>
<feature type="signal peptide" evidence="1">
    <location>
        <begin position="1"/>
        <end position="21"/>
    </location>
</feature>
<dbReference type="InterPro" id="IPR031977">
    <property type="entry name" value="DUF4783"/>
</dbReference>
<comment type="caution">
    <text evidence="2">The sequence shown here is derived from an EMBL/GenBank/DDBJ whole genome shotgun (WGS) entry which is preliminary data.</text>
</comment>
<gene>
    <name evidence="2" type="ORF">H9824_06240</name>
</gene>
<protein>
    <submittedName>
        <fullName evidence="2">DUF4783 domain-containing protein</fullName>
    </submittedName>
</protein>
<reference evidence="2" key="2">
    <citation type="submission" date="2021-04" db="EMBL/GenBank/DDBJ databases">
        <authorList>
            <person name="Gilroy R."/>
        </authorList>
    </citation>
    <scope>NUCLEOTIDE SEQUENCE</scope>
    <source>
        <strain evidence="2">Gambia2-208</strain>
    </source>
</reference>
<feature type="chain" id="PRO_5038648759" evidence="1">
    <location>
        <begin position="22"/>
        <end position="130"/>
    </location>
</feature>
<dbReference type="Proteomes" id="UP000886851">
    <property type="component" value="Unassembled WGS sequence"/>
</dbReference>
<evidence type="ECO:0000313" key="3">
    <source>
        <dbReference type="Proteomes" id="UP000886851"/>
    </source>
</evidence>
<reference evidence="2" key="1">
    <citation type="journal article" date="2021" name="PeerJ">
        <title>Extensive microbial diversity within the chicken gut microbiome revealed by metagenomics and culture.</title>
        <authorList>
            <person name="Gilroy R."/>
            <person name="Ravi A."/>
            <person name="Getino M."/>
            <person name="Pursley I."/>
            <person name="Horton D.L."/>
            <person name="Alikhan N.F."/>
            <person name="Baker D."/>
            <person name="Gharbi K."/>
            <person name="Hall N."/>
            <person name="Watson M."/>
            <person name="Adriaenssens E.M."/>
            <person name="Foster-Nyarko E."/>
            <person name="Jarju S."/>
            <person name="Secka A."/>
            <person name="Antonio M."/>
            <person name="Oren A."/>
            <person name="Chaudhuri R.R."/>
            <person name="La Ragione R."/>
            <person name="Hildebrand F."/>
            <person name="Pallen M.J."/>
        </authorList>
    </citation>
    <scope>NUCLEOTIDE SEQUENCE</scope>
    <source>
        <strain evidence="2">Gambia2-208</strain>
    </source>
</reference>
<dbReference type="Gene3D" id="3.10.450.50">
    <property type="match status" value="1"/>
</dbReference>
<accession>A0A9D2CLC0</accession>